<sequence length="57" mass="6735">MDFRSVPAYNRERVSYQIVRNNYCERKNGTQLLYDFVLTIIGRSIEKQLISSSFNLS</sequence>
<dbReference type="EMBL" id="UZAF01018196">
    <property type="protein sequence ID" value="VDO48995.1"/>
    <property type="molecule type" value="Genomic_DNA"/>
</dbReference>
<dbReference type="Proteomes" id="UP000268014">
    <property type="component" value="Unassembled WGS sequence"/>
</dbReference>
<accession>A0A158QPW2</accession>
<evidence type="ECO:0000313" key="3">
    <source>
        <dbReference type="WBParaSite" id="HPLM_0001340801-mRNA-1"/>
    </source>
</evidence>
<evidence type="ECO:0000313" key="2">
    <source>
        <dbReference type="Proteomes" id="UP000268014"/>
    </source>
</evidence>
<evidence type="ECO:0000313" key="1">
    <source>
        <dbReference type="EMBL" id="VDO48995.1"/>
    </source>
</evidence>
<reference evidence="1 2" key="2">
    <citation type="submission" date="2018-11" db="EMBL/GenBank/DDBJ databases">
        <authorList>
            <consortium name="Pathogen Informatics"/>
        </authorList>
    </citation>
    <scope>NUCLEOTIDE SEQUENCE [LARGE SCALE GENOMIC DNA]</scope>
    <source>
        <strain evidence="1 2">MHpl1</strain>
    </source>
</reference>
<name>A0A158QPW2_HAEPC</name>
<dbReference type="AlphaFoldDB" id="A0A158QPW2"/>
<keyword evidence="2" id="KW-1185">Reference proteome</keyword>
<organism evidence="3">
    <name type="scientific">Haemonchus placei</name>
    <name type="common">Barber's pole worm</name>
    <dbReference type="NCBI Taxonomy" id="6290"/>
    <lineage>
        <taxon>Eukaryota</taxon>
        <taxon>Metazoa</taxon>
        <taxon>Ecdysozoa</taxon>
        <taxon>Nematoda</taxon>
        <taxon>Chromadorea</taxon>
        <taxon>Rhabditida</taxon>
        <taxon>Rhabditina</taxon>
        <taxon>Rhabditomorpha</taxon>
        <taxon>Strongyloidea</taxon>
        <taxon>Trichostrongylidae</taxon>
        <taxon>Haemonchus</taxon>
    </lineage>
</organism>
<protein>
    <submittedName>
        <fullName evidence="1 3">Uncharacterized protein</fullName>
    </submittedName>
</protein>
<gene>
    <name evidence="1" type="ORF">HPLM_LOCUS13400</name>
</gene>
<dbReference type="WBParaSite" id="HPLM_0001340801-mRNA-1">
    <property type="protein sequence ID" value="HPLM_0001340801-mRNA-1"/>
    <property type="gene ID" value="HPLM_0001340801"/>
</dbReference>
<proteinExistence type="predicted"/>
<reference evidence="3" key="1">
    <citation type="submission" date="2016-04" db="UniProtKB">
        <authorList>
            <consortium name="WormBaseParasite"/>
        </authorList>
    </citation>
    <scope>IDENTIFICATION</scope>
</reference>